<protein>
    <submittedName>
        <fullName evidence="10">Putative permease</fullName>
    </submittedName>
</protein>
<feature type="transmembrane region" description="Helical" evidence="7">
    <location>
        <begin position="276"/>
        <end position="303"/>
    </location>
</feature>
<dbReference type="PANTHER" id="PTHR30572:SF4">
    <property type="entry name" value="ABC TRANSPORTER PERMEASE YTRF"/>
    <property type="match status" value="1"/>
</dbReference>
<dbReference type="OrthoDB" id="127126at2"/>
<dbReference type="AlphaFoldDB" id="A0A3R9NXR4"/>
<feature type="domain" description="ABC3 transporter permease C-terminal" evidence="8">
    <location>
        <begin position="691"/>
        <end position="804"/>
    </location>
</feature>
<evidence type="ECO:0000259" key="9">
    <source>
        <dbReference type="Pfam" id="PF12704"/>
    </source>
</evidence>
<accession>A0A3R9NXR4</accession>
<evidence type="ECO:0000256" key="1">
    <source>
        <dbReference type="ARBA" id="ARBA00004651"/>
    </source>
</evidence>
<feature type="transmembrane region" description="Helical" evidence="7">
    <location>
        <begin position="21"/>
        <end position="43"/>
    </location>
</feature>
<evidence type="ECO:0000256" key="4">
    <source>
        <dbReference type="ARBA" id="ARBA00022989"/>
    </source>
</evidence>
<keyword evidence="3 7" id="KW-0812">Transmembrane</keyword>
<evidence type="ECO:0000259" key="8">
    <source>
        <dbReference type="Pfam" id="PF02687"/>
    </source>
</evidence>
<comment type="subcellular location">
    <subcellularLocation>
        <location evidence="1">Cell membrane</location>
        <topology evidence="1">Multi-pass membrane protein</topology>
    </subcellularLocation>
</comment>
<evidence type="ECO:0000313" key="11">
    <source>
        <dbReference type="Proteomes" id="UP000269669"/>
    </source>
</evidence>
<proteinExistence type="inferred from homology"/>
<dbReference type="EMBL" id="RSDW01000001">
    <property type="protein sequence ID" value="RSL17124.1"/>
    <property type="molecule type" value="Genomic_DNA"/>
</dbReference>
<feature type="domain" description="ABC3 transporter permease C-terminal" evidence="8">
    <location>
        <begin position="284"/>
        <end position="402"/>
    </location>
</feature>
<feature type="domain" description="MacB-like periplasmic core" evidence="9">
    <location>
        <begin position="25"/>
        <end position="242"/>
    </location>
</feature>
<comment type="similarity">
    <text evidence="6">Belongs to the ABC-4 integral membrane protein family.</text>
</comment>
<gene>
    <name evidence="10" type="ORF">EDE15_2652</name>
</gene>
<feature type="transmembrane region" description="Helical" evidence="7">
    <location>
        <begin position="335"/>
        <end position="359"/>
    </location>
</feature>
<organism evidence="10 11">
    <name type="scientific">Edaphobacter aggregans</name>
    <dbReference type="NCBI Taxonomy" id="570835"/>
    <lineage>
        <taxon>Bacteria</taxon>
        <taxon>Pseudomonadati</taxon>
        <taxon>Acidobacteriota</taxon>
        <taxon>Terriglobia</taxon>
        <taxon>Terriglobales</taxon>
        <taxon>Acidobacteriaceae</taxon>
        <taxon>Edaphobacter</taxon>
    </lineage>
</organism>
<sequence length="811" mass="87718">MASPRQDLAYTLRRLARTPAFVLAVIISIGLGIGANATIFSMISKFVLSSAPVGNPATLMSIHTTDRGDRCCNNFSWPLYNDLRDQSRTFSDLAGYYDLVPASIGGTGEPERVWGQAATSNYFDVTQLPMALGRGFLHTEEHAPVLVLSYRLWQHRFAADPDILGKSVTLSGHPYTVVGVAPPTFRGIDLLLDPQFWVPFGNIDQLVPNLPDHNSRLFHWVTVTGRLKPGVTRDQAAAELATLSKDFAETNAAPEKNLEFPFEQAGSLPPRDRSTVLVFLASLMVVALLVLCIACANVTNLLLAQAYSRQREMAVRIALGATRTRLLRQMLLESILLAFAGGIVGVLLSIAATCGLSSFHFPAPIPLDTAVSVDSRVLLYTFLLSFVTGLLFGLVPSWIASRPILTNALKGEDALVRPGRRFNLRNILLVAQIAMSLVLLCATGLFLRSLQSAAGIDIGFRSHNILMMSVDPRIHGYTPERTVQLLTQARERAAALPGVISAVATDTVPLSGGGRSDGMFAEGHPKPTGPWPIAELYMATPGYFETMGIPRLSGRDFANESPTGTKVAIINQALAQKLFGNENPIGQRITGGSVTYQIIGVVKNTKSRTLGEDQRYILFRSLDQTVATDPAFMGYTLLIRTAGDPASIAAAVRQQIAALDPTLAIYNVATMEEHLRDALFLPRLAGTLFGVFGLTGLILAAVGLYGVMSYSVTRRTREIGIRLALGAQLSAVQALIVRQGMRLTLISVAIGLPAAFALAKFSTSLLYGVRPHDLATFTLVPIFLTAVALLACWLPARRATKVDPQTILRYE</sequence>
<dbReference type="Pfam" id="PF02687">
    <property type="entry name" value="FtsX"/>
    <property type="match status" value="2"/>
</dbReference>
<keyword evidence="5 7" id="KW-0472">Membrane</keyword>
<dbReference type="InterPro" id="IPR025857">
    <property type="entry name" value="MacB_PCD"/>
</dbReference>
<keyword evidence="2" id="KW-1003">Cell membrane</keyword>
<evidence type="ECO:0000313" key="10">
    <source>
        <dbReference type="EMBL" id="RSL17124.1"/>
    </source>
</evidence>
<dbReference type="InterPro" id="IPR017800">
    <property type="entry name" value="ADOP"/>
</dbReference>
<dbReference type="InterPro" id="IPR050250">
    <property type="entry name" value="Macrolide_Exporter_MacB"/>
</dbReference>
<evidence type="ECO:0000256" key="5">
    <source>
        <dbReference type="ARBA" id="ARBA00023136"/>
    </source>
</evidence>
<evidence type="ECO:0000256" key="6">
    <source>
        <dbReference type="ARBA" id="ARBA00038076"/>
    </source>
</evidence>
<dbReference type="GO" id="GO:0022857">
    <property type="term" value="F:transmembrane transporter activity"/>
    <property type="evidence" value="ECO:0007669"/>
    <property type="project" value="TreeGrafter"/>
</dbReference>
<feature type="transmembrane region" description="Helical" evidence="7">
    <location>
        <begin position="774"/>
        <end position="796"/>
    </location>
</feature>
<name>A0A3R9NXR4_9BACT</name>
<dbReference type="Pfam" id="PF12704">
    <property type="entry name" value="MacB_PCD"/>
    <property type="match status" value="2"/>
</dbReference>
<dbReference type="GO" id="GO:0005886">
    <property type="term" value="C:plasma membrane"/>
    <property type="evidence" value="ECO:0007669"/>
    <property type="project" value="UniProtKB-SubCell"/>
</dbReference>
<reference evidence="10 11" key="1">
    <citation type="submission" date="2018-12" db="EMBL/GenBank/DDBJ databases">
        <title>Sequencing of bacterial isolates from soil warming experiment in Harvard Forest, Massachusetts, USA.</title>
        <authorList>
            <person name="Deangelis K."/>
        </authorList>
    </citation>
    <scope>NUCLEOTIDE SEQUENCE [LARGE SCALE GENOMIC DNA]</scope>
    <source>
        <strain evidence="10 11">EB153</strain>
    </source>
</reference>
<feature type="domain" description="MacB-like periplasmic core" evidence="9">
    <location>
        <begin position="433"/>
        <end position="653"/>
    </location>
</feature>
<dbReference type="InterPro" id="IPR003838">
    <property type="entry name" value="ABC3_permease_C"/>
</dbReference>
<keyword evidence="4 7" id="KW-1133">Transmembrane helix</keyword>
<dbReference type="NCBIfam" id="TIGR03434">
    <property type="entry name" value="ADOP"/>
    <property type="match status" value="1"/>
</dbReference>
<evidence type="ECO:0000256" key="3">
    <source>
        <dbReference type="ARBA" id="ARBA00022692"/>
    </source>
</evidence>
<feature type="transmembrane region" description="Helical" evidence="7">
    <location>
        <begin position="427"/>
        <end position="447"/>
    </location>
</feature>
<comment type="caution">
    <text evidence="10">The sequence shown here is derived from an EMBL/GenBank/DDBJ whole genome shotgun (WGS) entry which is preliminary data.</text>
</comment>
<feature type="transmembrane region" description="Helical" evidence="7">
    <location>
        <begin position="684"/>
        <end position="707"/>
    </location>
</feature>
<keyword evidence="11" id="KW-1185">Reference proteome</keyword>
<dbReference type="Proteomes" id="UP000269669">
    <property type="component" value="Unassembled WGS sequence"/>
</dbReference>
<feature type="transmembrane region" description="Helical" evidence="7">
    <location>
        <begin position="379"/>
        <end position="400"/>
    </location>
</feature>
<feature type="transmembrane region" description="Helical" evidence="7">
    <location>
        <begin position="743"/>
        <end position="762"/>
    </location>
</feature>
<evidence type="ECO:0000256" key="7">
    <source>
        <dbReference type="SAM" id="Phobius"/>
    </source>
</evidence>
<dbReference type="RefSeq" id="WP_125485648.1">
    <property type="nucleotide sequence ID" value="NZ_RSDW01000001.1"/>
</dbReference>
<dbReference type="PANTHER" id="PTHR30572">
    <property type="entry name" value="MEMBRANE COMPONENT OF TRANSPORTER-RELATED"/>
    <property type="match status" value="1"/>
</dbReference>
<evidence type="ECO:0000256" key="2">
    <source>
        <dbReference type="ARBA" id="ARBA00022475"/>
    </source>
</evidence>